<evidence type="ECO:0000313" key="9">
    <source>
        <dbReference type="Proteomes" id="UP001213799"/>
    </source>
</evidence>
<evidence type="ECO:0000313" key="8">
    <source>
        <dbReference type="EMBL" id="KAJ5615190.1"/>
    </source>
</evidence>
<dbReference type="SUPFAM" id="SSF48264">
    <property type="entry name" value="Cytochrome P450"/>
    <property type="match status" value="1"/>
</dbReference>
<protein>
    <submittedName>
        <fullName evidence="8">Cytochrome P450</fullName>
    </submittedName>
</protein>
<dbReference type="PRINTS" id="PR00385">
    <property type="entry name" value="P450"/>
</dbReference>
<dbReference type="AlphaFoldDB" id="A0AAD6EEK9"/>
<keyword evidence="6" id="KW-0503">Monooxygenase</keyword>
<dbReference type="PROSITE" id="PS00086">
    <property type="entry name" value="CYTOCHROME_P450"/>
    <property type="match status" value="1"/>
</dbReference>
<feature type="transmembrane region" description="Helical" evidence="7">
    <location>
        <begin position="12"/>
        <end position="33"/>
    </location>
</feature>
<dbReference type="Gene3D" id="1.10.630.10">
    <property type="entry name" value="Cytochrome P450"/>
    <property type="match status" value="1"/>
</dbReference>
<feature type="binding site" description="axial binding residue" evidence="5">
    <location>
        <position position="464"/>
    </location>
    <ligand>
        <name>heme</name>
        <dbReference type="ChEBI" id="CHEBI:30413"/>
    </ligand>
    <ligandPart>
        <name>Fe</name>
        <dbReference type="ChEBI" id="CHEBI:18248"/>
    </ligandPart>
</feature>
<dbReference type="GO" id="GO:0016705">
    <property type="term" value="F:oxidoreductase activity, acting on paired donors, with incorporation or reduction of molecular oxygen"/>
    <property type="evidence" value="ECO:0007669"/>
    <property type="project" value="InterPro"/>
</dbReference>
<evidence type="ECO:0000256" key="4">
    <source>
        <dbReference type="ARBA" id="ARBA00023004"/>
    </source>
</evidence>
<keyword evidence="4 5" id="KW-0408">Iron</keyword>
<dbReference type="GeneID" id="81581604"/>
<dbReference type="InterPro" id="IPR036396">
    <property type="entry name" value="Cyt_P450_sf"/>
</dbReference>
<dbReference type="InterPro" id="IPR050121">
    <property type="entry name" value="Cytochrome_P450_monoxygenase"/>
</dbReference>
<gene>
    <name evidence="8" type="ORF">N7537_000304</name>
</gene>
<name>A0AAD6EEK9_9EURO</name>
<dbReference type="PRINTS" id="PR00463">
    <property type="entry name" value="EP450I"/>
</dbReference>
<dbReference type="InterPro" id="IPR017972">
    <property type="entry name" value="Cyt_P450_CS"/>
</dbReference>
<proteinExistence type="inferred from homology"/>
<organism evidence="8 9">
    <name type="scientific">Penicillium hordei</name>
    <dbReference type="NCBI Taxonomy" id="40994"/>
    <lineage>
        <taxon>Eukaryota</taxon>
        <taxon>Fungi</taxon>
        <taxon>Dikarya</taxon>
        <taxon>Ascomycota</taxon>
        <taxon>Pezizomycotina</taxon>
        <taxon>Eurotiomycetes</taxon>
        <taxon>Eurotiomycetidae</taxon>
        <taxon>Eurotiales</taxon>
        <taxon>Aspergillaceae</taxon>
        <taxon>Penicillium</taxon>
    </lineage>
</organism>
<dbReference type="Proteomes" id="UP001213799">
    <property type="component" value="Unassembled WGS sequence"/>
</dbReference>
<feature type="non-terminal residue" evidence="8">
    <location>
        <position position="518"/>
    </location>
</feature>
<evidence type="ECO:0000256" key="6">
    <source>
        <dbReference type="RuleBase" id="RU000461"/>
    </source>
</evidence>
<keyword evidence="9" id="KW-1185">Reference proteome</keyword>
<dbReference type="PANTHER" id="PTHR24305:SF234">
    <property type="entry name" value="CYTOCHROME P450"/>
    <property type="match status" value="1"/>
</dbReference>
<dbReference type="GO" id="GO:0005506">
    <property type="term" value="F:iron ion binding"/>
    <property type="evidence" value="ECO:0007669"/>
    <property type="project" value="InterPro"/>
</dbReference>
<dbReference type="Pfam" id="PF00067">
    <property type="entry name" value="p450"/>
    <property type="match status" value="1"/>
</dbReference>
<dbReference type="EMBL" id="JAQJAE010000001">
    <property type="protein sequence ID" value="KAJ5615190.1"/>
    <property type="molecule type" value="Genomic_DNA"/>
</dbReference>
<keyword evidence="3 6" id="KW-0560">Oxidoreductase</keyword>
<comment type="cofactor">
    <cofactor evidence="1 5">
        <name>heme</name>
        <dbReference type="ChEBI" id="CHEBI:30413"/>
    </cofactor>
</comment>
<evidence type="ECO:0000256" key="7">
    <source>
        <dbReference type="SAM" id="Phobius"/>
    </source>
</evidence>
<evidence type="ECO:0000256" key="5">
    <source>
        <dbReference type="PIRSR" id="PIRSR602401-1"/>
    </source>
</evidence>
<dbReference type="GO" id="GO:0004497">
    <property type="term" value="F:monooxygenase activity"/>
    <property type="evidence" value="ECO:0007669"/>
    <property type="project" value="UniProtKB-KW"/>
</dbReference>
<keyword evidence="7" id="KW-1133">Transmembrane helix</keyword>
<evidence type="ECO:0000256" key="3">
    <source>
        <dbReference type="ARBA" id="ARBA00023002"/>
    </source>
</evidence>
<keyword evidence="2 5" id="KW-0479">Metal-binding</keyword>
<accession>A0AAD6EEK9</accession>
<dbReference type="RefSeq" id="XP_056756357.1">
    <property type="nucleotide sequence ID" value="XM_056891362.1"/>
</dbReference>
<comment type="similarity">
    <text evidence="6">Belongs to the cytochrome P450 family.</text>
</comment>
<reference evidence="8" key="2">
    <citation type="submission" date="2023-01" db="EMBL/GenBank/DDBJ databases">
        <authorList>
            <person name="Petersen C."/>
        </authorList>
    </citation>
    <scope>NUCLEOTIDE SEQUENCE</scope>
    <source>
        <strain evidence="8">IBT 12815</strain>
    </source>
</reference>
<reference evidence="8" key="1">
    <citation type="journal article" date="2023" name="IMA Fungus">
        <title>Comparative genomic study of the Penicillium genus elucidates a diverse pangenome and 15 lateral gene transfer events.</title>
        <authorList>
            <person name="Petersen C."/>
            <person name="Sorensen T."/>
            <person name="Nielsen M.R."/>
            <person name="Sondergaard T.E."/>
            <person name="Sorensen J.L."/>
            <person name="Fitzpatrick D.A."/>
            <person name="Frisvad J.C."/>
            <person name="Nielsen K.L."/>
        </authorList>
    </citation>
    <scope>NUCLEOTIDE SEQUENCE</scope>
    <source>
        <strain evidence="8">IBT 12815</strain>
    </source>
</reference>
<evidence type="ECO:0000256" key="1">
    <source>
        <dbReference type="ARBA" id="ARBA00001971"/>
    </source>
</evidence>
<dbReference type="PANTHER" id="PTHR24305">
    <property type="entry name" value="CYTOCHROME P450"/>
    <property type="match status" value="1"/>
</dbReference>
<dbReference type="CDD" id="cd11062">
    <property type="entry name" value="CYP58-like"/>
    <property type="match status" value="1"/>
</dbReference>
<keyword evidence="7" id="KW-0472">Membrane</keyword>
<dbReference type="InterPro" id="IPR002401">
    <property type="entry name" value="Cyt_P450_E_grp-I"/>
</dbReference>
<sequence length="518" mass="58443">TVMHQGEQTPIVFTAALGLLALVAYYVLNNLYYRYVHPLSSFPGPAKAASSSSWIYRINENGFPEEELERLHEQYRSFNNRIRPVHFMITNSSPGTNALRIGPNELHISDVSKYKIIYSQANPFPKWGRFYEAFNSPHTVFTEIDAKMHKERRRLLSPVFSRAGVFKLEPMIHDKVQTMVNKIDRLRDSTYVNVYDAFRCLTTEVITEFAFARSANMLEEHDTGFESWFLTAFDAVANSLWKLQEFPLLRKVAGRLPDKLVASIDPQLVNVFRMLKYAETCVNHYEIHGNTTSHPVVFDNLSSLPYQHKVTEAVDILIAGADTTASTLTAGMIHILSNPEIHAKLVDALGGVGAGRGNPQAFQLLELEKIDYLTACVKESLRIGMAVPGRLPRVVPHNLAQPFIVDDKIVPPGSIVSISAYTMHTSQEIWGPDARSFNPDRWLGHESKSLDQYLCTFSKGARMCIGQNVAFAEITIVLAYLFRTFKVSLPPDFQAPHRRDLFTMEYSAPGLPLKFMAP</sequence>
<evidence type="ECO:0000256" key="2">
    <source>
        <dbReference type="ARBA" id="ARBA00022723"/>
    </source>
</evidence>
<dbReference type="GO" id="GO:0020037">
    <property type="term" value="F:heme binding"/>
    <property type="evidence" value="ECO:0007669"/>
    <property type="project" value="InterPro"/>
</dbReference>
<keyword evidence="5 6" id="KW-0349">Heme</keyword>
<comment type="caution">
    <text evidence="8">The sequence shown here is derived from an EMBL/GenBank/DDBJ whole genome shotgun (WGS) entry which is preliminary data.</text>
</comment>
<dbReference type="GO" id="GO:0043386">
    <property type="term" value="P:mycotoxin biosynthetic process"/>
    <property type="evidence" value="ECO:0007669"/>
    <property type="project" value="UniProtKB-ARBA"/>
</dbReference>
<keyword evidence="7" id="KW-0812">Transmembrane</keyword>
<dbReference type="InterPro" id="IPR001128">
    <property type="entry name" value="Cyt_P450"/>
</dbReference>